<protein>
    <submittedName>
        <fullName evidence="1">Uncharacterized protein</fullName>
    </submittedName>
</protein>
<dbReference type="EMBL" id="JARK01001399">
    <property type="protein sequence ID" value="EYC08934.1"/>
    <property type="molecule type" value="Genomic_DNA"/>
</dbReference>
<accession>A0A016U0U6</accession>
<gene>
    <name evidence="1" type="primary">Acey_s0063.g3442</name>
    <name evidence="1" type="ORF">Y032_0063g3442</name>
</gene>
<organism evidence="1 2">
    <name type="scientific">Ancylostoma ceylanicum</name>
    <dbReference type="NCBI Taxonomy" id="53326"/>
    <lineage>
        <taxon>Eukaryota</taxon>
        <taxon>Metazoa</taxon>
        <taxon>Ecdysozoa</taxon>
        <taxon>Nematoda</taxon>
        <taxon>Chromadorea</taxon>
        <taxon>Rhabditida</taxon>
        <taxon>Rhabditina</taxon>
        <taxon>Rhabditomorpha</taxon>
        <taxon>Strongyloidea</taxon>
        <taxon>Ancylostomatidae</taxon>
        <taxon>Ancylostomatinae</taxon>
        <taxon>Ancylostoma</taxon>
    </lineage>
</organism>
<evidence type="ECO:0000313" key="1">
    <source>
        <dbReference type="EMBL" id="EYC08934.1"/>
    </source>
</evidence>
<evidence type="ECO:0000313" key="2">
    <source>
        <dbReference type="Proteomes" id="UP000024635"/>
    </source>
</evidence>
<sequence>MNLLICIYKSESLYVCVCMHSPCRKGRRIADCACGFLASRLQNRCETYSILSLGACSLSIPRSGSAAMGAVAQSNYLLRRSVMNRNRGELTDPGQTLHAGLVTHNEDNVRL</sequence>
<keyword evidence="2" id="KW-1185">Reference proteome</keyword>
<proteinExistence type="predicted"/>
<dbReference type="AlphaFoldDB" id="A0A016U0U6"/>
<reference evidence="2" key="1">
    <citation type="journal article" date="2015" name="Nat. Genet.">
        <title>The genome and transcriptome of the zoonotic hookworm Ancylostoma ceylanicum identify infection-specific gene families.</title>
        <authorList>
            <person name="Schwarz E.M."/>
            <person name="Hu Y."/>
            <person name="Antoshechkin I."/>
            <person name="Miller M.M."/>
            <person name="Sternberg P.W."/>
            <person name="Aroian R.V."/>
        </authorList>
    </citation>
    <scope>NUCLEOTIDE SEQUENCE</scope>
    <source>
        <strain evidence="2">HY135</strain>
    </source>
</reference>
<comment type="caution">
    <text evidence="1">The sequence shown here is derived from an EMBL/GenBank/DDBJ whole genome shotgun (WGS) entry which is preliminary data.</text>
</comment>
<name>A0A016U0U6_9BILA</name>
<dbReference type="Proteomes" id="UP000024635">
    <property type="component" value="Unassembled WGS sequence"/>
</dbReference>